<gene>
    <name evidence="1" type="ORF">M5X19_31460</name>
</gene>
<dbReference type="Gene3D" id="3.40.50.720">
    <property type="entry name" value="NAD(P)-binding Rossmann-like Domain"/>
    <property type="match status" value="1"/>
</dbReference>
<accession>A0ABT4GMV2</accession>
<protein>
    <submittedName>
        <fullName evidence="1">SDR family oxidoreductase</fullName>
    </submittedName>
</protein>
<comment type="caution">
    <text evidence="1">The sequence shown here is derived from an EMBL/GenBank/DDBJ whole genome shotgun (WGS) entry which is preliminary data.</text>
</comment>
<keyword evidence="2" id="KW-1185">Reference proteome</keyword>
<dbReference type="RefSeq" id="WP_127528325.1">
    <property type="nucleotide sequence ID" value="NZ_JARLKQ010000114.1"/>
</dbReference>
<dbReference type="InterPro" id="IPR002347">
    <property type="entry name" value="SDR_fam"/>
</dbReference>
<dbReference type="InterPro" id="IPR036291">
    <property type="entry name" value="NAD(P)-bd_dom_sf"/>
</dbReference>
<dbReference type="EMBL" id="JAMDMX010000138">
    <property type="protein sequence ID" value="MCY9697344.1"/>
    <property type="molecule type" value="Genomic_DNA"/>
</dbReference>
<dbReference type="SUPFAM" id="SSF51735">
    <property type="entry name" value="NAD(P)-binding Rossmann-fold domains"/>
    <property type="match status" value="1"/>
</dbReference>
<evidence type="ECO:0000313" key="1">
    <source>
        <dbReference type="EMBL" id="MCY9697344.1"/>
    </source>
</evidence>
<evidence type="ECO:0000313" key="2">
    <source>
        <dbReference type="Proteomes" id="UP001527099"/>
    </source>
</evidence>
<dbReference type="Pfam" id="PF00106">
    <property type="entry name" value="adh_short"/>
    <property type="match status" value="1"/>
</dbReference>
<reference evidence="1 2" key="1">
    <citation type="submission" date="2022-05" db="EMBL/GenBank/DDBJ databases">
        <title>Genome Sequencing of Bee-Associated Microbes.</title>
        <authorList>
            <person name="Dunlap C."/>
        </authorList>
    </citation>
    <scope>NUCLEOTIDE SEQUENCE [LARGE SCALE GENOMIC DNA]</scope>
    <source>
        <strain evidence="1 2">NRRL B-14421</strain>
    </source>
</reference>
<dbReference type="Proteomes" id="UP001527099">
    <property type="component" value="Unassembled WGS sequence"/>
</dbReference>
<organism evidence="1 2">
    <name type="scientific">Paenibacillus alginolyticus</name>
    <dbReference type="NCBI Taxonomy" id="59839"/>
    <lineage>
        <taxon>Bacteria</taxon>
        <taxon>Bacillati</taxon>
        <taxon>Bacillota</taxon>
        <taxon>Bacilli</taxon>
        <taxon>Bacillales</taxon>
        <taxon>Paenibacillaceae</taxon>
        <taxon>Paenibacillus</taxon>
    </lineage>
</organism>
<sequence length="53" mass="5848">MSMVRTSRVAIPYMIKQNAGVIINISSEVGRQPDSLIPDYSMFKTAMISLSKA</sequence>
<dbReference type="PRINTS" id="PR00081">
    <property type="entry name" value="GDHRDH"/>
</dbReference>
<proteinExistence type="predicted"/>
<name>A0ABT4GMV2_9BACL</name>